<sequence>MPKRTEYTQGTPNWVDLQTTDQSAAKQFYSSLFGWSYDDNPMPGGAGVYSMATLNGETVAAIAPMPPGAPEGRPPMWNTYIAADDVDAAVGKVASAGGQVLMPAFDVGDAGRMAFVADPTGAVVGMWQANRHIGATLVNEPGAVMWNELITDKPDSALAFYQAVLGLTHTTMEMAPGEHYRVLKAGGADVGGCMEPPRPGIPNHWLVYFFVADADATAAKASAEGGHVIAEPFDIPSVGRSAVLSDPQGAVFSVLKPAPQQ</sequence>
<name>A0A8E2ISB7_9MYCO</name>
<dbReference type="PANTHER" id="PTHR33993:SF14">
    <property type="entry name" value="GB|AAF24581.1"/>
    <property type="match status" value="1"/>
</dbReference>
<dbReference type="GeneID" id="66599360"/>
<evidence type="ECO:0000313" key="2">
    <source>
        <dbReference type="EMBL" id="ORC08287.1"/>
    </source>
</evidence>
<dbReference type="PROSITE" id="PS51819">
    <property type="entry name" value="VOC"/>
    <property type="match status" value="2"/>
</dbReference>
<dbReference type="OrthoDB" id="9793039at2"/>
<feature type="domain" description="VOC" evidence="1">
    <location>
        <begin position="11"/>
        <end position="129"/>
    </location>
</feature>
<dbReference type="InterPro" id="IPR004360">
    <property type="entry name" value="Glyas_Fos-R_dOase_dom"/>
</dbReference>
<accession>A0A8E2ISB7</accession>
<gene>
    <name evidence="2" type="ORF">B4U45_18460</name>
    <name evidence="3" type="ORF">LAUMK4_00638</name>
</gene>
<dbReference type="Proteomes" id="UP000192335">
    <property type="component" value="Unassembled WGS sequence"/>
</dbReference>
<reference evidence="3 5" key="2">
    <citation type="submission" date="2018-09" db="EMBL/GenBank/DDBJ databases">
        <authorList>
            <person name="Tagini F."/>
        </authorList>
    </citation>
    <scope>NUCLEOTIDE SEQUENCE [LARGE SCALE GENOMIC DNA]</scope>
    <source>
        <strain evidence="3 5">MK4</strain>
    </source>
</reference>
<dbReference type="InterPro" id="IPR029068">
    <property type="entry name" value="Glyas_Bleomycin-R_OHBP_Dase"/>
</dbReference>
<dbReference type="EMBL" id="MWQA01000001">
    <property type="protein sequence ID" value="ORC08287.1"/>
    <property type="molecule type" value="Genomic_DNA"/>
</dbReference>
<dbReference type="EMBL" id="UPHM01000014">
    <property type="protein sequence ID" value="VAZ88259.1"/>
    <property type="molecule type" value="Genomic_DNA"/>
</dbReference>
<evidence type="ECO:0000313" key="3">
    <source>
        <dbReference type="EMBL" id="VAZ88259.1"/>
    </source>
</evidence>
<reference evidence="2 4" key="1">
    <citation type="submission" date="2017-02" db="EMBL/GenBank/DDBJ databases">
        <title>Mycobacterium kansasii genomes.</title>
        <authorList>
            <person name="Borowka P."/>
            <person name="Strapagiel D."/>
            <person name="Marciniak B."/>
            <person name="Lach J."/>
            <person name="Bakula Z."/>
            <person name="Van Ingen J."/>
            <person name="Safianowska A."/>
            <person name="Brzostek A."/>
            <person name="Dziadek J."/>
            <person name="Jagielski T."/>
        </authorList>
    </citation>
    <scope>NUCLEOTIDE SEQUENCE [LARGE SCALE GENOMIC DNA]</scope>
    <source>
        <strain evidence="2 4">12MK</strain>
    </source>
</reference>
<dbReference type="RefSeq" id="WP_075548757.1">
    <property type="nucleotide sequence ID" value="NZ_LWCM01000116.1"/>
</dbReference>
<keyword evidence="5" id="KW-1185">Reference proteome</keyword>
<comment type="caution">
    <text evidence="2">The sequence shown here is derived from an EMBL/GenBank/DDBJ whole genome shotgun (WGS) entry which is preliminary data.</text>
</comment>
<dbReference type="CDD" id="cd07247">
    <property type="entry name" value="SgaA_N_like"/>
    <property type="match status" value="2"/>
</dbReference>
<dbReference type="PANTHER" id="PTHR33993">
    <property type="entry name" value="GLYOXALASE-RELATED"/>
    <property type="match status" value="1"/>
</dbReference>
<protein>
    <submittedName>
        <fullName evidence="3">Glyoxylase CFP32</fullName>
    </submittedName>
</protein>
<organism evidence="2 4">
    <name type="scientific">Mycobacterium persicum</name>
    <dbReference type="NCBI Taxonomy" id="1487726"/>
    <lineage>
        <taxon>Bacteria</taxon>
        <taxon>Bacillati</taxon>
        <taxon>Actinomycetota</taxon>
        <taxon>Actinomycetes</taxon>
        <taxon>Mycobacteriales</taxon>
        <taxon>Mycobacteriaceae</taxon>
        <taxon>Mycobacterium</taxon>
    </lineage>
</organism>
<dbReference type="InterPro" id="IPR052164">
    <property type="entry name" value="Anthracycline_SecMetBiosynth"/>
</dbReference>
<dbReference type="InterPro" id="IPR037523">
    <property type="entry name" value="VOC_core"/>
</dbReference>
<proteinExistence type="predicted"/>
<dbReference type="Pfam" id="PF00903">
    <property type="entry name" value="Glyoxalase"/>
    <property type="match status" value="2"/>
</dbReference>
<dbReference type="AlphaFoldDB" id="A0A8E2ISB7"/>
<dbReference type="SUPFAM" id="SSF54593">
    <property type="entry name" value="Glyoxalase/Bleomycin resistance protein/Dihydroxybiphenyl dioxygenase"/>
    <property type="match status" value="2"/>
</dbReference>
<evidence type="ECO:0000313" key="5">
    <source>
        <dbReference type="Proteomes" id="UP000271464"/>
    </source>
</evidence>
<evidence type="ECO:0000259" key="1">
    <source>
        <dbReference type="PROSITE" id="PS51819"/>
    </source>
</evidence>
<feature type="domain" description="VOC" evidence="1">
    <location>
        <begin position="143"/>
        <end position="257"/>
    </location>
</feature>
<dbReference type="Proteomes" id="UP000271464">
    <property type="component" value="Unassembled WGS sequence"/>
</dbReference>
<evidence type="ECO:0000313" key="4">
    <source>
        <dbReference type="Proteomes" id="UP000192335"/>
    </source>
</evidence>
<dbReference type="Gene3D" id="3.10.180.10">
    <property type="entry name" value="2,3-Dihydroxybiphenyl 1,2-Dioxygenase, domain 1"/>
    <property type="match status" value="2"/>
</dbReference>